<evidence type="ECO:0000313" key="3">
    <source>
        <dbReference type="Proteomes" id="UP000005744"/>
    </source>
</evidence>
<keyword evidence="1" id="KW-0812">Transmembrane</keyword>
<gene>
    <name evidence="2" type="ORF">BegalDRAFT_2124</name>
</gene>
<keyword evidence="1" id="KW-0472">Membrane</keyword>
<dbReference type="Proteomes" id="UP000005744">
    <property type="component" value="Unassembled WGS sequence"/>
</dbReference>
<reference evidence="2 3" key="1">
    <citation type="submission" date="2011-11" db="EMBL/GenBank/DDBJ databases">
        <title>Improved High-Quality Draft sequence of Beggiatoa alba B18lD.</title>
        <authorList>
            <consortium name="US DOE Joint Genome Institute"/>
            <person name="Lucas S."/>
            <person name="Han J."/>
            <person name="Lapidus A."/>
            <person name="Cheng J.-F."/>
            <person name="Goodwin L."/>
            <person name="Pitluck S."/>
            <person name="Peters L."/>
            <person name="Mikhailova N."/>
            <person name="Held B."/>
            <person name="Detter J.C."/>
            <person name="Han C."/>
            <person name="Tapia R."/>
            <person name="Land M."/>
            <person name="Hauser L."/>
            <person name="Kyrpides N."/>
            <person name="Ivanova N."/>
            <person name="Pagani I."/>
            <person name="Samuel K."/>
            <person name="Teske A."/>
            <person name="Mueller J."/>
            <person name="Woyke T."/>
        </authorList>
    </citation>
    <scope>NUCLEOTIDE SEQUENCE [LARGE SCALE GENOMIC DNA]</scope>
    <source>
        <strain evidence="2 3">B18LD</strain>
    </source>
</reference>
<dbReference type="EMBL" id="JH600070">
    <property type="protein sequence ID" value="EIJ42989.1"/>
    <property type="molecule type" value="Genomic_DNA"/>
</dbReference>
<dbReference type="HOGENOM" id="CLU_098182_0_0_6"/>
<dbReference type="RefSeq" id="WP_002689847.1">
    <property type="nucleotide sequence ID" value="NZ_JH600070.1"/>
</dbReference>
<evidence type="ECO:0000313" key="2">
    <source>
        <dbReference type="EMBL" id="EIJ42989.1"/>
    </source>
</evidence>
<sequence>MLPKQKYIQITRCNHSGFTLLELAIVLFIVALLTGGVLVPLGQRMNQQYLQNTQAVLEEAKEGLLGYAVLNGHFPCPANDENGIADASLCSASETQEGFIPWSDLGVGRYDGWGNTLRYRVDKVFTTDETTIVSQNFIGSSNLTIYNVVNNKIAGDNNTIVAVVFSVGKNGIADKTNVVGGTNAHYTQDEQNPEAGFDDRLIWISNNVLASRWVMSGRATVTP</sequence>
<organism evidence="2 3">
    <name type="scientific">Beggiatoa alba B18LD</name>
    <dbReference type="NCBI Taxonomy" id="395493"/>
    <lineage>
        <taxon>Bacteria</taxon>
        <taxon>Pseudomonadati</taxon>
        <taxon>Pseudomonadota</taxon>
        <taxon>Gammaproteobacteria</taxon>
        <taxon>Thiotrichales</taxon>
        <taxon>Thiotrichaceae</taxon>
        <taxon>Beggiatoa</taxon>
    </lineage>
</organism>
<feature type="transmembrane region" description="Helical" evidence="1">
    <location>
        <begin position="20"/>
        <end position="41"/>
    </location>
</feature>
<name>I3CH96_9GAMM</name>
<accession>I3CH96</accession>
<dbReference type="InterPro" id="IPR012902">
    <property type="entry name" value="N_methyl_site"/>
</dbReference>
<dbReference type="SUPFAM" id="SSF54523">
    <property type="entry name" value="Pili subunits"/>
    <property type="match status" value="1"/>
</dbReference>
<dbReference type="AlphaFoldDB" id="I3CH96"/>
<dbReference type="Pfam" id="PF07963">
    <property type="entry name" value="N_methyl"/>
    <property type="match status" value="1"/>
</dbReference>
<dbReference type="OrthoDB" id="7067387at2"/>
<dbReference type="NCBIfam" id="TIGR02532">
    <property type="entry name" value="IV_pilin_GFxxxE"/>
    <property type="match status" value="1"/>
</dbReference>
<dbReference type="STRING" id="395493.BegalDRAFT_2124"/>
<keyword evidence="3" id="KW-1185">Reference proteome</keyword>
<proteinExistence type="predicted"/>
<dbReference type="InterPro" id="IPR045584">
    <property type="entry name" value="Pilin-like"/>
</dbReference>
<keyword evidence="1" id="KW-1133">Transmembrane helix</keyword>
<dbReference type="eggNOG" id="COG2165">
    <property type="taxonomic scope" value="Bacteria"/>
</dbReference>
<dbReference type="PROSITE" id="PS00409">
    <property type="entry name" value="PROKAR_NTER_METHYL"/>
    <property type="match status" value="1"/>
</dbReference>
<protein>
    <submittedName>
        <fullName evidence="2">Prepilin-type N-terminal cleavage/methylation domain-containing protein</fullName>
    </submittedName>
</protein>
<evidence type="ECO:0000256" key="1">
    <source>
        <dbReference type="SAM" id="Phobius"/>
    </source>
</evidence>